<dbReference type="GO" id="GO:0005634">
    <property type="term" value="C:nucleus"/>
    <property type="evidence" value="ECO:0007669"/>
    <property type="project" value="TreeGrafter"/>
</dbReference>
<feature type="region of interest" description="Disordered" evidence="1">
    <location>
        <begin position="1"/>
        <end position="173"/>
    </location>
</feature>
<dbReference type="Gene3D" id="3.90.70.10">
    <property type="entry name" value="Cysteine proteinases"/>
    <property type="match status" value="1"/>
</dbReference>
<dbReference type="GO" id="GO:0004843">
    <property type="term" value="F:cysteine-type deubiquitinase activity"/>
    <property type="evidence" value="ECO:0007669"/>
    <property type="project" value="InterPro"/>
</dbReference>
<dbReference type="HOGENOM" id="CLU_228178_0_0_1"/>
<dbReference type="KEGG" id="mbe:MBM_00335"/>
<dbReference type="PROSITE" id="PS00973">
    <property type="entry name" value="USP_2"/>
    <property type="match status" value="1"/>
</dbReference>
<sequence>MEESPTIRATSSEPCSGPGRPNPFDDTDEEQSSRKRQRVSRGRSRSRSADTARGDDSHPHYHPLPEPMSSRDGSNEADPDPSLPSTPARISTELPAEPNSSRVTINLRTNRNLEPIPSSPPSPSPTSPSRMPNGGGQDIARVSVESESDGLSTVPAIETPSSSPSAGGSPRIELVPMDEDEDAYLDPMSTFPYTSDSGTALLALDRISNFFKFQDVDEPGCFSKLGTWIDAYLYAHEGDIGSFYATFEKNREFWRTFPSFIWALSGRTRFFGQFLQDSQPGRQALSELFVSFARLAGRFVEMDVHQLSYYDKAGNPNEPDMGSAEFLIAYAHLLSPDANTAHIGHNIKRHYRWAWDDDVAAMTEAFYVQGGTIPNLTELVEGQLKLITSNPKLIDTLAAPSQIVCKAVVDIVPMLRDADARHAEGHEQLVTEGYEFFKVMSGGLLPIIEKHITCFSVNSALSHMTCLSSLFKYALHYEVGPVRELLEQSRREHPAVARKDFPKVLALEWKFKILHKLITSSQMQLRVTGVSSMQDELLKLHSEYKPANNFPPASPVLLFFANLILDSQLLDYLVGVGSHPELIGDSNNILGFLIVTKTYTPELTDKIWQTVTESQDPRVVEAIVTVLRKILSLLDYPSLLYLCEKLDDIPVESFSNVMRDYCQLLFKCLTDKANQGRLLQLDAQPYELCVRLIRESSMLTAAGAAGFPNILSFASKALRELLNRGPPDEARDNIYLSCITDIASKSQTAPGSIVVVGALLNDHPSDLKKMTVEHGLTKLLVEDLELAIESERQSANLLSGGSAASVARREIIQLIIQNEPGTISADLGSRLWDVLVGSKSIVSNERSISWQLLNTVAKSQGSKNFFIALCFTEFMPTLPPHCFTPGSLDLVGVAISLWFDEVREDFVAEKRAFDSPALEQLWRMILTAPPATIDAAAIKILVDTYVSSPLICKIPRTMARAIHLGLVDRCLKQLKGAASKLQAFGTDVSTGSDERMAVVASDDELQEQELIFARSLAVLREFLRAYQTKPQFAPPKSRLSITTAPTAVEGEPLTVKYQVFDGPKAMDITSITLGKQNTAATLFAGLEKATGFRNYQVYHGGKAVDPEEIDVCRKLEDLNFTGLLLVRKRDDAEGVPDPPNGNKTTLELEITKHFDDLWSYLSMNEKVAQEIYYFLIKFDVYERLLRDFASDMPHPEIFPVGQPFKSLYAVHSLKQYITSKSQMGLVNEAALSRAIALLVAAVADPNVLNQCGTDGLRDVLALHMLDCLLQFLREPVLPTSVTPHLNKSLLDRLLELLYISKNGLVSLTSNQLTVRSFETLLEASIHSTTFWSLFLSHLHENTLLQDVILDDPHPVIRKNAMKQIVNKCTFIPSLAQLSTTQFVIAFWPMVAQLIPKACLRPLQCEETFTLSLTLFKRFADIAIRDLKLEDLVKQWGNLLLSHPCVERIGHPESVDPVAQGLTTMVFYATSFTKASQRTLLCSALGIQLFRQHLFPDLSVEQPDGVVDARIPLLNPTTRRTLADTVYFLVKDDRLQYDVLLDDLRHITPYSAQTDPPYMYDLVPAFERGRSIRSQTGYVGLRNLSNTCYLNSLFTQLFMNVPFREFMLQSHVADAGASQKLLSETQILFSYMQNSYKRFVDPANLAQSIRTYDETPIDIHVQMDVDEFYNLLFDRWESQILASDAKQEFKSFYGGQLVQQVKSKECEHISERMESFSAIQCDIKGKGNLKESLEAYVEGEVMEGDNKYKCSQCDLHVNAVKRACLKDIPDSLIFHLKRFDYNLRTQLRSKINDHFSFPKTIDMTPYKVEYLMNSSEELAEDVFELVGILVHSGTAESGHYYSFIRERPSANDQENWVEFNDESVSPWDPNRMEAACFGGLDYSCQPDSNNNHFEKSYSAYMLFYQRSSVLAAQKQTMMHQRPSSPIRLAAPRLISNHIAHENEIIMRKYCLYDPSHAEFVMKVFSNMKVINGGTCSTWHDLENKVLDVVLRHLDQVFARTKETPDFVRFMLTIRQMCDGCVECSRRYLVWYVEHPESMKQLLLRNPDGLIRHEIALSIINALEKVKNEAPYAYGFGDDDGSTDGHDLHTSKLIQDIVEALTRLWDVFHSNIRAWPEYFGLLASIAQMGKREATLLLDHGFLRKTLEVVCADPLLPTTQQYQRMLSIMAKRVASRPVSYEDIINLLYRLFLVCDVTLEPVEDEDTRLDLSNPDKPVPFTRGEQSFLTSHWIRNHAHILLEKLLLLRQNEETVKEITIRLLAWPDSLDNEILQTILSGLRKGTTSPFCAPFIRAAAVYAERSKNPKAVVSMLSRVTKVAAELDGDNDAALQFFKDVFDGAVGDQDMTTDDFLRFFFDQMNIWGPYLLTDFNSNVRADTEEFIHQALLRHGPDVNFGTEDEDCDKGQIFIEAAQKLGIACLKYCDEVYLRQRQQAVRAVVANIKEVIKACSHFFDFENKDHITRTFYELSTAVILPLRNCTVEEADEEASEWDNSDGDYDSEAVDRIGPHDEDMHL</sequence>
<keyword evidence="4" id="KW-1185">Reference proteome</keyword>
<dbReference type="OrthoDB" id="420187at2759"/>
<feature type="compositionally biased region" description="Polar residues" evidence="1">
    <location>
        <begin position="98"/>
        <end position="112"/>
    </location>
</feature>
<dbReference type="GO" id="GO:0016579">
    <property type="term" value="P:protein deubiquitination"/>
    <property type="evidence" value="ECO:0007669"/>
    <property type="project" value="InterPro"/>
</dbReference>
<dbReference type="GeneID" id="18756270"/>
<dbReference type="FunFam" id="3.90.70.10:FF:000136">
    <property type="entry name" value="Ubiquitin C-terminal hydrolase, putative"/>
    <property type="match status" value="1"/>
</dbReference>
<dbReference type="InterPro" id="IPR028889">
    <property type="entry name" value="USP"/>
</dbReference>
<dbReference type="InParanoid" id="K1X838"/>
<dbReference type="InterPro" id="IPR001394">
    <property type="entry name" value="Peptidase_C19_UCH"/>
</dbReference>
<feature type="compositionally biased region" description="Acidic residues" evidence="1">
    <location>
        <begin position="2482"/>
        <end position="2498"/>
    </location>
</feature>
<feature type="compositionally biased region" description="Pro residues" evidence="1">
    <location>
        <begin position="117"/>
        <end position="126"/>
    </location>
</feature>
<dbReference type="CDD" id="cd02659">
    <property type="entry name" value="peptidase_C19C"/>
    <property type="match status" value="1"/>
</dbReference>
<dbReference type="STRING" id="1072389.K1X838"/>
<dbReference type="Pfam" id="PF00443">
    <property type="entry name" value="UCH"/>
    <property type="match status" value="1"/>
</dbReference>
<dbReference type="InterPro" id="IPR038765">
    <property type="entry name" value="Papain-like_cys_pep_sf"/>
</dbReference>
<dbReference type="GO" id="GO:0005829">
    <property type="term" value="C:cytosol"/>
    <property type="evidence" value="ECO:0007669"/>
    <property type="project" value="TreeGrafter"/>
</dbReference>
<dbReference type="PROSITE" id="PS50235">
    <property type="entry name" value="USP_3"/>
    <property type="match status" value="1"/>
</dbReference>
<proteinExistence type="predicted"/>
<dbReference type="RefSeq" id="XP_007288224.1">
    <property type="nucleotide sequence ID" value="XM_007288162.1"/>
</dbReference>
<evidence type="ECO:0000313" key="3">
    <source>
        <dbReference type="EMBL" id="EKD21222.1"/>
    </source>
</evidence>
<accession>K1X838</accession>
<feature type="compositionally biased region" description="Basic and acidic residues" evidence="1">
    <location>
        <begin position="47"/>
        <end position="59"/>
    </location>
</feature>
<dbReference type="Pfam" id="PF12030">
    <property type="entry name" value="DUF3517"/>
    <property type="match status" value="1"/>
</dbReference>
<evidence type="ECO:0000313" key="4">
    <source>
        <dbReference type="Proteomes" id="UP000006753"/>
    </source>
</evidence>
<reference evidence="3 4" key="1">
    <citation type="journal article" date="2012" name="BMC Genomics">
        <title>Sequencing the genome of Marssonina brunnea reveals fungus-poplar co-evolution.</title>
        <authorList>
            <person name="Zhu S."/>
            <person name="Cao Y.-Z."/>
            <person name="Jiang C."/>
            <person name="Tan B.-Y."/>
            <person name="Wang Z."/>
            <person name="Feng S."/>
            <person name="Zhang L."/>
            <person name="Su X.-H."/>
            <person name="Brejova B."/>
            <person name="Vinar T."/>
            <person name="Xu M."/>
            <person name="Wang M.-X."/>
            <person name="Zhang S.-G."/>
            <person name="Huang M.-R."/>
            <person name="Wu R."/>
            <person name="Zhou Y."/>
        </authorList>
    </citation>
    <scope>NUCLEOTIDE SEQUENCE [LARGE SCALE GENOMIC DNA]</scope>
    <source>
        <strain evidence="3 4">MB_m1</strain>
    </source>
</reference>
<evidence type="ECO:0000256" key="1">
    <source>
        <dbReference type="SAM" id="MobiDB-lite"/>
    </source>
</evidence>
<gene>
    <name evidence="3" type="ORF">MBM_00335</name>
</gene>
<dbReference type="InterPro" id="IPR021905">
    <property type="entry name" value="DUF3517"/>
</dbReference>
<dbReference type="PANTHER" id="PTHR24006:SF827">
    <property type="entry name" value="UBIQUITIN CARBOXYL-TERMINAL HYDROLASE 34"/>
    <property type="match status" value="1"/>
</dbReference>
<keyword evidence="3" id="KW-0378">Hydrolase</keyword>
<feature type="domain" description="USP" evidence="2">
    <location>
        <begin position="1578"/>
        <end position="1906"/>
    </location>
</feature>
<dbReference type="OMA" id="FSAIQCE"/>
<dbReference type="InterPro" id="IPR050164">
    <property type="entry name" value="Peptidase_C19"/>
</dbReference>
<dbReference type="Proteomes" id="UP000006753">
    <property type="component" value="Unassembled WGS sequence"/>
</dbReference>
<feature type="compositionally biased region" description="Basic residues" evidence="1">
    <location>
        <begin position="34"/>
        <end position="46"/>
    </location>
</feature>
<dbReference type="InterPro" id="IPR018200">
    <property type="entry name" value="USP_CS"/>
</dbReference>
<feature type="compositionally biased region" description="Low complexity" evidence="1">
    <location>
        <begin position="160"/>
        <end position="170"/>
    </location>
</feature>
<protein>
    <submittedName>
        <fullName evidence="3">Ubiquitin carboxyl-terminal hydrolase</fullName>
    </submittedName>
</protein>
<dbReference type="SUPFAM" id="SSF54001">
    <property type="entry name" value="Cysteine proteinases"/>
    <property type="match status" value="1"/>
</dbReference>
<dbReference type="eggNOG" id="KOG1866">
    <property type="taxonomic scope" value="Eukaryota"/>
</dbReference>
<evidence type="ECO:0000259" key="2">
    <source>
        <dbReference type="PROSITE" id="PS50235"/>
    </source>
</evidence>
<organism evidence="3 4">
    <name type="scientific">Marssonina brunnea f. sp. multigermtubi (strain MB_m1)</name>
    <name type="common">Marssonina leaf spot fungus</name>
    <dbReference type="NCBI Taxonomy" id="1072389"/>
    <lineage>
        <taxon>Eukaryota</taxon>
        <taxon>Fungi</taxon>
        <taxon>Dikarya</taxon>
        <taxon>Ascomycota</taxon>
        <taxon>Pezizomycotina</taxon>
        <taxon>Leotiomycetes</taxon>
        <taxon>Helotiales</taxon>
        <taxon>Drepanopezizaceae</taxon>
        <taxon>Drepanopeziza</taxon>
    </lineage>
</organism>
<name>K1X838_MARBU</name>
<dbReference type="EMBL" id="JH921428">
    <property type="protein sequence ID" value="EKD21222.1"/>
    <property type="molecule type" value="Genomic_DNA"/>
</dbReference>
<feature type="compositionally biased region" description="Basic and acidic residues" evidence="1">
    <location>
        <begin position="2499"/>
        <end position="2512"/>
    </location>
</feature>
<feature type="region of interest" description="Disordered" evidence="1">
    <location>
        <begin position="2482"/>
        <end position="2512"/>
    </location>
</feature>
<dbReference type="PANTHER" id="PTHR24006">
    <property type="entry name" value="UBIQUITIN CARBOXYL-TERMINAL HYDROLASE"/>
    <property type="match status" value="1"/>
</dbReference>